<evidence type="ECO:0000313" key="1">
    <source>
        <dbReference type="EnsemblPlants" id="AUR62001920-RA:cds"/>
    </source>
</evidence>
<dbReference type="EnsemblPlants" id="AUR62001920-RA">
    <property type="protein sequence ID" value="AUR62001920-RA:cds"/>
    <property type="gene ID" value="AUR62001920"/>
</dbReference>
<dbReference type="AlphaFoldDB" id="A0A803KSB2"/>
<name>A0A803KSB2_CHEQI</name>
<evidence type="ECO:0000313" key="2">
    <source>
        <dbReference type="Proteomes" id="UP000596660"/>
    </source>
</evidence>
<keyword evidence="2" id="KW-1185">Reference proteome</keyword>
<reference evidence="1" key="2">
    <citation type="submission" date="2021-03" db="UniProtKB">
        <authorList>
            <consortium name="EnsemblPlants"/>
        </authorList>
    </citation>
    <scope>IDENTIFICATION</scope>
</reference>
<accession>A0A803KSB2</accession>
<dbReference type="Gramene" id="AUR62001920-RA">
    <property type="protein sequence ID" value="AUR62001920-RA:cds"/>
    <property type="gene ID" value="AUR62001920"/>
</dbReference>
<organism evidence="1 2">
    <name type="scientific">Chenopodium quinoa</name>
    <name type="common">Quinoa</name>
    <dbReference type="NCBI Taxonomy" id="63459"/>
    <lineage>
        <taxon>Eukaryota</taxon>
        <taxon>Viridiplantae</taxon>
        <taxon>Streptophyta</taxon>
        <taxon>Embryophyta</taxon>
        <taxon>Tracheophyta</taxon>
        <taxon>Spermatophyta</taxon>
        <taxon>Magnoliopsida</taxon>
        <taxon>eudicotyledons</taxon>
        <taxon>Gunneridae</taxon>
        <taxon>Pentapetalae</taxon>
        <taxon>Caryophyllales</taxon>
        <taxon>Chenopodiaceae</taxon>
        <taxon>Chenopodioideae</taxon>
        <taxon>Atripliceae</taxon>
        <taxon>Chenopodium</taxon>
    </lineage>
</organism>
<sequence length="76" mass="8569">MKNSVFLVIEELMMKLKEVAKVAEMVSIELLGFVNWVSECVGVGAGDAVRWRAAGCIWWMVVEMVVALWGREVVLR</sequence>
<protein>
    <submittedName>
        <fullName evidence="1">Uncharacterized protein</fullName>
    </submittedName>
</protein>
<dbReference type="Proteomes" id="UP000596660">
    <property type="component" value="Unplaced"/>
</dbReference>
<reference evidence="1" key="1">
    <citation type="journal article" date="2017" name="Nature">
        <title>The genome of Chenopodium quinoa.</title>
        <authorList>
            <person name="Jarvis D.E."/>
            <person name="Ho Y.S."/>
            <person name="Lightfoot D.J."/>
            <person name="Schmoeckel S.M."/>
            <person name="Li B."/>
            <person name="Borm T.J.A."/>
            <person name="Ohyanagi H."/>
            <person name="Mineta K."/>
            <person name="Michell C.T."/>
            <person name="Saber N."/>
            <person name="Kharbatia N.M."/>
            <person name="Rupper R.R."/>
            <person name="Sharp A.R."/>
            <person name="Dally N."/>
            <person name="Boughton B.A."/>
            <person name="Woo Y.H."/>
            <person name="Gao G."/>
            <person name="Schijlen E.G.W.M."/>
            <person name="Guo X."/>
            <person name="Momin A.A."/>
            <person name="Negrao S."/>
            <person name="Al-Babili S."/>
            <person name="Gehring C."/>
            <person name="Roessner U."/>
            <person name="Jung C."/>
            <person name="Murphy K."/>
            <person name="Arold S.T."/>
            <person name="Gojobori T."/>
            <person name="van der Linden C.G."/>
            <person name="van Loo E.N."/>
            <person name="Jellen E.N."/>
            <person name="Maughan P.J."/>
            <person name="Tester M."/>
        </authorList>
    </citation>
    <scope>NUCLEOTIDE SEQUENCE [LARGE SCALE GENOMIC DNA]</scope>
    <source>
        <strain evidence="1">cv. PI 614886</strain>
    </source>
</reference>
<proteinExistence type="predicted"/>